<reference evidence="1 2" key="1">
    <citation type="submission" date="2014-03" db="EMBL/GenBank/DDBJ databases">
        <title>Draft genome of the hookworm Oesophagostomum dentatum.</title>
        <authorList>
            <person name="Mitreva M."/>
        </authorList>
    </citation>
    <scope>NUCLEOTIDE SEQUENCE [LARGE SCALE GENOMIC DNA]</scope>
    <source>
        <strain evidence="1 2">OD-Hann</strain>
    </source>
</reference>
<keyword evidence="2" id="KW-1185">Reference proteome</keyword>
<gene>
    <name evidence="1" type="ORF">OESDEN_14819</name>
</gene>
<dbReference type="Proteomes" id="UP000053660">
    <property type="component" value="Unassembled WGS sequence"/>
</dbReference>
<name>A0A0B1SKJ8_OESDE</name>
<protein>
    <submittedName>
        <fullName evidence="1">Uncharacterized protein</fullName>
    </submittedName>
</protein>
<dbReference type="EMBL" id="KN563835">
    <property type="protein sequence ID" value="KHJ85454.1"/>
    <property type="molecule type" value="Genomic_DNA"/>
</dbReference>
<dbReference type="OrthoDB" id="5793346at2759"/>
<evidence type="ECO:0000313" key="2">
    <source>
        <dbReference type="Proteomes" id="UP000053660"/>
    </source>
</evidence>
<evidence type="ECO:0000313" key="1">
    <source>
        <dbReference type="EMBL" id="KHJ85454.1"/>
    </source>
</evidence>
<sequence length="122" mass="14022">MKSTKSSAFWPSAKSMENRTRWNTSWTGSKPTWVYDTDMDARLLDDFHYSVVILGPINTPENLQKKSIKEMDLVVQRESKKENVKDGVILELMPYEQVSVAVPSSYTISVPVIPILTYLFIY</sequence>
<organism evidence="1 2">
    <name type="scientific">Oesophagostomum dentatum</name>
    <name type="common">Nodular worm</name>
    <dbReference type="NCBI Taxonomy" id="61180"/>
    <lineage>
        <taxon>Eukaryota</taxon>
        <taxon>Metazoa</taxon>
        <taxon>Ecdysozoa</taxon>
        <taxon>Nematoda</taxon>
        <taxon>Chromadorea</taxon>
        <taxon>Rhabditida</taxon>
        <taxon>Rhabditina</taxon>
        <taxon>Rhabditomorpha</taxon>
        <taxon>Strongyloidea</taxon>
        <taxon>Strongylidae</taxon>
        <taxon>Oesophagostomum</taxon>
    </lineage>
</organism>
<proteinExistence type="predicted"/>
<dbReference type="AlphaFoldDB" id="A0A0B1SKJ8"/>
<accession>A0A0B1SKJ8</accession>